<reference evidence="8 9" key="1">
    <citation type="submission" date="2020-08" db="EMBL/GenBank/DDBJ databases">
        <title>Genomic Encyclopedia of Type Strains, Phase IV (KMG-IV): sequencing the most valuable type-strain genomes for metagenomic binning, comparative biology and taxonomic classification.</title>
        <authorList>
            <person name="Goeker M."/>
        </authorList>
    </citation>
    <scope>NUCLEOTIDE SEQUENCE [LARGE SCALE GENOMIC DNA]</scope>
    <source>
        <strain evidence="8 9">DSM 106739</strain>
    </source>
</reference>
<evidence type="ECO:0000313" key="9">
    <source>
        <dbReference type="Proteomes" id="UP000561045"/>
    </source>
</evidence>
<keyword evidence="6" id="KW-0472">Membrane</keyword>
<dbReference type="RefSeq" id="WP_183636607.1">
    <property type="nucleotide sequence ID" value="NZ_BAABLE010000009.1"/>
</dbReference>
<comment type="similarity">
    <text evidence="2">Belongs to the OmpP1/FadL family.</text>
</comment>
<evidence type="ECO:0000256" key="1">
    <source>
        <dbReference type="ARBA" id="ARBA00004571"/>
    </source>
</evidence>
<keyword evidence="4" id="KW-0812">Transmembrane</keyword>
<dbReference type="SUPFAM" id="SSF56935">
    <property type="entry name" value="Porins"/>
    <property type="match status" value="1"/>
</dbReference>
<dbReference type="PANTHER" id="PTHR35093">
    <property type="entry name" value="OUTER MEMBRANE PROTEIN NMB0088-RELATED"/>
    <property type="match status" value="1"/>
</dbReference>
<protein>
    <submittedName>
        <fullName evidence="8">Long-chain fatty acid transport protein</fullName>
    </submittedName>
</protein>
<comment type="caution">
    <text evidence="8">The sequence shown here is derived from an EMBL/GenBank/DDBJ whole genome shotgun (WGS) entry which is preliminary data.</text>
</comment>
<dbReference type="GO" id="GO:0009279">
    <property type="term" value="C:cell outer membrane"/>
    <property type="evidence" value="ECO:0007669"/>
    <property type="project" value="UniProtKB-SubCell"/>
</dbReference>
<sequence>MKKTQLAQLIAGIVGVTAATGAFASGFQLLEQSGQGVGNGFAGSAASGEDASTAFFNPAVMPFMDKRTQITFGLDMVKPTAKFVDEGSTAPRFISAGKLGGDGGDAGSWNAVPATHMTFGLNKDLSLGISLGAPFGLKTDYEDSWRGRFHADKSDLKMIALSPSIAYKFTDTFSASIGAVYQHFEAELTQAVNFGGVVCDVAGASLCPLLTGLGTLNDKEGFSQVKGKSDDWGYQLGFAFQPSPSTRIGLAYRSAVSHHLTGDVHITRPTFGIALIDTGLAQRASDGPVSVDVKIPDTFIVSAFQKLDDKWTLQGDISRTGWSSIKTLDIYRNDGSLLSSSYYNWRDTWRVAVGGSYQFDASWKFRAGVAYDQTPVQAEFRTPRLPDSNRTWVSFGANYRMSEAVSFDLGYSHLFMSSSSLNDASYHAEYNPGGINTTAPLNNGVLKGHYDGSVDIIGMQVNYAF</sequence>
<dbReference type="PANTHER" id="PTHR35093:SF3">
    <property type="entry name" value="LONG-CHAIN FATTY ACID TRANSPORT PROTEIN"/>
    <property type="match status" value="1"/>
</dbReference>
<evidence type="ECO:0000256" key="5">
    <source>
        <dbReference type="ARBA" id="ARBA00022729"/>
    </source>
</evidence>
<evidence type="ECO:0000313" key="8">
    <source>
        <dbReference type="EMBL" id="MBB4014467.1"/>
    </source>
</evidence>
<evidence type="ECO:0000256" key="3">
    <source>
        <dbReference type="ARBA" id="ARBA00022452"/>
    </source>
</evidence>
<keyword evidence="9" id="KW-1185">Reference proteome</keyword>
<keyword evidence="5" id="KW-0732">Signal</keyword>
<comment type="subcellular location">
    <subcellularLocation>
        <location evidence="1">Cell outer membrane</location>
        <topology evidence="1">Multi-pass membrane protein</topology>
    </subcellularLocation>
</comment>
<evidence type="ECO:0000256" key="2">
    <source>
        <dbReference type="ARBA" id="ARBA00008163"/>
    </source>
</evidence>
<dbReference type="Pfam" id="PF03349">
    <property type="entry name" value="Toluene_X"/>
    <property type="match status" value="1"/>
</dbReference>
<dbReference type="Proteomes" id="UP000561045">
    <property type="component" value="Unassembled WGS sequence"/>
</dbReference>
<keyword evidence="3" id="KW-1134">Transmembrane beta strand</keyword>
<name>A0A840BVY1_9RHOO</name>
<dbReference type="EMBL" id="JACIET010000002">
    <property type="protein sequence ID" value="MBB4014467.1"/>
    <property type="molecule type" value="Genomic_DNA"/>
</dbReference>
<dbReference type="InterPro" id="IPR005017">
    <property type="entry name" value="OMPP1/FadL/TodX"/>
</dbReference>
<gene>
    <name evidence="8" type="ORF">GGR36_003813</name>
</gene>
<dbReference type="Gene3D" id="2.40.160.60">
    <property type="entry name" value="Outer membrane protein transport protein (OMPP1/FadL/TodX)"/>
    <property type="match status" value="1"/>
</dbReference>
<organism evidence="8 9">
    <name type="scientific">Niveibacterium umoris</name>
    <dbReference type="NCBI Taxonomy" id="1193620"/>
    <lineage>
        <taxon>Bacteria</taxon>
        <taxon>Pseudomonadati</taxon>
        <taxon>Pseudomonadota</taxon>
        <taxon>Betaproteobacteria</taxon>
        <taxon>Rhodocyclales</taxon>
        <taxon>Rhodocyclaceae</taxon>
        <taxon>Niveibacterium</taxon>
    </lineage>
</organism>
<proteinExistence type="inferred from homology"/>
<accession>A0A840BVY1</accession>
<evidence type="ECO:0000256" key="7">
    <source>
        <dbReference type="ARBA" id="ARBA00023237"/>
    </source>
</evidence>
<dbReference type="GO" id="GO:0015483">
    <property type="term" value="F:long-chain fatty acid transporting porin activity"/>
    <property type="evidence" value="ECO:0007669"/>
    <property type="project" value="TreeGrafter"/>
</dbReference>
<dbReference type="AlphaFoldDB" id="A0A840BVY1"/>
<evidence type="ECO:0000256" key="6">
    <source>
        <dbReference type="ARBA" id="ARBA00023136"/>
    </source>
</evidence>
<evidence type="ECO:0000256" key="4">
    <source>
        <dbReference type="ARBA" id="ARBA00022692"/>
    </source>
</evidence>
<keyword evidence="7" id="KW-0998">Cell outer membrane</keyword>